<evidence type="ECO:0000313" key="10">
    <source>
        <dbReference type="Proteomes" id="UP000023541"/>
    </source>
</evidence>
<comment type="subcellular location">
    <subcellularLocation>
        <location evidence="1">Cell membrane</location>
        <topology evidence="1">Multi-pass membrane protein</topology>
    </subcellularLocation>
</comment>
<evidence type="ECO:0000256" key="3">
    <source>
        <dbReference type="ARBA" id="ARBA00022475"/>
    </source>
</evidence>
<gene>
    <name evidence="9" type="ORF">ATO12_00655</name>
</gene>
<evidence type="ECO:0000256" key="1">
    <source>
        <dbReference type="ARBA" id="ARBA00004651"/>
    </source>
</evidence>
<feature type="transmembrane region" description="Helical" evidence="8">
    <location>
        <begin position="358"/>
        <end position="375"/>
    </location>
</feature>
<evidence type="ECO:0000256" key="5">
    <source>
        <dbReference type="ARBA" id="ARBA00022989"/>
    </source>
</evidence>
<feature type="transmembrane region" description="Helical" evidence="8">
    <location>
        <begin position="192"/>
        <end position="210"/>
    </location>
</feature>
<keyword evidence="3 7" id="KW-1003">Cell membrane</keyword>
<feature type="transmembrane region" description="Helical" evidence="8">
    <location>
        <begin position="333"/>
        <end position="351"/>
    </location>
</feature>
<evidence type="ECO:0000313" key="9">
    <source>
        <dbReference type="EMBL" id="EZH75319.1"/>
    </source>
</evidence>
<feature type="transmembrane region" description="Helical" evidence="8">
    <location>
        <begin position="405"/>
        <end position="421"/>
    </location>
</feature>
<dbReference type="GO" id="GO:0016746">
    <property type="term" value="F:acyltransferase activity"/>
    <property type="evidence" value="ECO:0007669"/>
    <property type="project" value="UniProtKB-KW"/>
</dbReference>
<evidence type="ECO:0000256" key="4">
    <source>
        <dbReference type="ARBA" id="ARBA00022692"/>
    </source>
</evidence>
<dbReference type="AlphaFoldDB" id="A0A023BZD8"/>
<dbReference type="InterPro" id="IPR004299">
    <property type="entry name" value="MBOAT_fam"/>
</dbReference>
<sequence length="470" mass="55166">MLFNSLAFFLFLCIVFVLYWFIVYKNLKFQNILLLIASYVFYGWWDWRFLSLIALSTLTDYFVGFRIYQSKDKLMQKRWLWVSVLFNLGLLGFFKYYNFFVESWVDLLTSVGYEFQNTWTLKVILPVGISFYTFQTLSYSIDIYRKKLKPTNDFIAFAAFVSFFPQLVAGPIERATNLVPQFLKKRKFTYQNFSTGIKLMIWGFFLKLVVADRAAIYVDAVYNNIENHDGLSFIVATVLFAFQIYGDFAGYSLIAIGTSKLFGFDLMTNFRRPYFSASVSEFWTRWHISLSTWFRDYLYIPLGGNRVGKMRWLYNLFVTFLISGLWHGANWTFIAWGALNGLYLIAEVLVYRKNRKGIINVLLTFVLINFSWIFFRANSIDNAFYIIKTIFTAPGRLYIGSGDDIAALLYAILAIGILLFVETKKEYFNTLFSISKNKYEIVRHTGYAVVVFMILYFGVFGKSQFIYFQF</sequence>
<dbReference type="InterPro" id="IPR051085">
    <property type="entry name" value="MB_O-acyltransferase"/>
</dbReference>
<feature type="transmembrane region" description="Helical" evidence="8">
    <location>
        <begin position="80"/>
        <end position="99"/>
    </location>
</feature>
<feature type="transmembrane region" description="Helical" evidence="8">
    <location>
        <begin position="51"/>
        <end position="68"/>
    </location>
</feature>
<comment type="similarity">
    <text evidence="2 7">Belongs to the membrane-bound acyltransferase family.</text>
</comment>
<feature type="transmembrane region" description="Helical" evidence="8">
    <location>
        <begin position="231"/>
        <end position="262"/>
    </location>
</feature>
<feature type="transmembrane region" description="Helical" evidence="8">
    <location>
        <begin position="119"/>
        <end position="141"/>
    </location>
</feature>
<dbReference type="Proteomes" id="UP000023541">
    <property type="component" value="Unassembled WGS sequence"/>
</dbReference>
<keyword evidence="7 9" id="KW-0808">Transferase</keyword>
<dbReference type="GO" id="GO:0042121">
    <property type="term" value="P:alginic acid biosynthetic process"/>
    <property type="evidence" value="ECO:0007669"/>
    <property type="project" value="InterPro"/>
</dbReference>
<comment type="caution">
    <text evidence="9">The sequence shown here is derived from an EMBL/GenBank/DDBJ whole genome shotgun (WGS) entry which is preliminary data.</text>
</comment>
<dbReference type="RefSeq" id="WP_034237700.1">
    <property type="nucleotide sequence ID" value="NZ_AQRA01000001.1"/>
</dbReference>
<feature type="transmembrane region" description="Helical" evidence="8">
    <location>
        <begin position="441"/>
        <end position="460"/>
    </location>
</feature>
<keyword evidence="10" id="KW-1185">Reference proteome</keyword>
<proteinExistence type="inferred from homology"/>
<keyword evidence="4 8" id="KW-0812">Transmembrane</keyword>
<accession>A0A023BZD8</accession>
<dbReference type="Pfam" id="PF03062">
    <property type="entry name" value="MBOAT"/>
    <property type="match status" value="1"/>
</dbReference>
<dbReference type="STRING" id="1317122.ATO12_00655"/>
<dbReference type="PANTHER" id="PTHR13285:SF18">
    <property type="entry name" value="PROTEIN-CYSTEINE N-PALMITOYLTRANSFERASE RASP"/>
    <property type="match status" value="1"/>
</dbReference>
<dbReference type="InterPro" id="IPR024194">
    <property type="entry name" value="Ac/AlaTfrase_AlgI/DltB"/>
</dbReference>
<dbReference type="EMBL" id="AQRA01000001">
    <property type="protein sequence ID" value="EZH75319.1"/>
    <property type="molecule type" value="Genomic_DNA"/>
</dbReference>
<dbReference type="PANTHER" id="PTHR13285">
    <property type="entry name" value="ACYLTRANSFERASE"/>
    <property type="match status" value="1"/>
</dbReference>
<dbReference type="PIRSF" id="PIRSF500217">
    <property type="entry name" value="AlgI"/>
    <property type="match status" value="1"/>
</dbReference>
<feature type="transmembrane region" description="Helical" evidence="8">
    <location>
        <begin position="153"/>
        <end position="172"/>
    </location>
</feature>
<dbReference type="eggNOG" id="COG1696">
    <property type="taxonomic scope" value="Bacteria"/>
</dbReference>
<organism evidence="9 10">
    <name type="scientific">Aquimarina atlantica</name>
    <dbReference type="NCBI Taxonomy" id="1317122"/>
    <lineage>
        <taxon>Bacteria</taxon>
        <taxon>Pseudomonadati</taxon>
        <taxon>Bacteroidota</taxon>
        <taxon>Flavobacteriia</taxon>
        <taxon>Flavobacteriales</taxon>
        <taxon>Flavobacteriaceae</taxon>
        <taxon>Aquimarina</taxon>
    </lineage>
</organism>
<keyword evidence="5 8" id="KW-1133">Transmembrane helix</keyword>
<keyword evidence="7 9" id="KW-0012">Acyltransferase</keyword>
<dbReference type="OrthoDB" id="9805788at2"/>
<evidence type="ECO:0000256" key="6">
    <source>
        <dbReference type="ARBA" id="ARBA00023136"/>
    </source>
</evidence>
<evidence type="ECO:0000256" key="7">
    <source>
        <dbReference type="PIRNR" id="PIRNR016636"/>
    </source>
</evidence>
<name>A0A023BZD8_9FLAO</name>
<reference evidence="9 10" key="1">
    <citation type="submission" date="2014-04" db="EMBL/GenBank/DDBJ databases">
        <title>Aquimarina sp. 22II-S11-z7 Genome Sequencing.</title>
        <authorList>
            <person name="Lai Q."/>
        </authorList>
    </citation>
    <scope>NUCLEOTIDE SEQUENCE [LARGE SCALE GENOMIC DNA]</scope>
    <source>
        <strain evidence="9 10">22II-S11-z7</strain>
    </source>
</reference>
<evidence type="ECO:0000256" key="2">
    <source>
        <dbReference type="ARBA" id="ARBA00010323"/>
    </source>
</evidence>
<dbReference type="GO" id="GO:0005886">
    <property type="term" value="C:plasma membrane"/>
    <property type="evidence" value="ECO:0007669"/>
    <property type="project" value="UniProtKB-SubCell"/>
</dbReference>
<dbReference type="InterPro" id="IPR028362">
    <property type="entry name" value="AlgI"/>
</dbReference>
<evidence type="ECO:0000256" key="8">
    <source>
        <dbReference type="SAM" id="Phobius"/>
    </source>
</evidence>
<protein>
    <submittedName>
        <fullName evidence="9">Acyltransferase</fullName>
    </submittedName>
</protein>
<keyword evidence="6 7" id="KW-0472">Membrane</keyword>
<feature type="transmembrane region" description="Helical" evidence="8">
    <location>
        <begin position="6"/>
        <end position="22"/>
    </location>
</feature>
<dbReference type="PIRSF" id="PIRSF016636">
    <property type="entry name" value="AlgI_DltB"/>
    <property type="match status" value="1"/>
</dbReference>